<protein>
    <submittedName>
        <fullName evidence="2">Uncharacterized protein</fullName>
    </submittedName>
</protein>
<gene>
    <name evidence="2" type="ORF">ABV408_02490</name>
</gene>
<keyword evidence="1" id="KW-0472">Membrane</keyword>
<feature type="transmembrane region" description="Helical" evidence="1">
    <location>
        <begin position="98"/>
        <end position="116"/>
    </location>
</feature>
<dbReference type="RefSeq" id="WP_353980907.1">
    <property type="nucleotide sequence ID" value="NZ_CP159578.1"/>
</dbReference>
<organism evidence="2">
    <name type="scientific">Salinicola endophyticus</name>
    <dbReference type="NCBI Taxonomy" id="1949083"/>
    <lineage>
        <taxon>Bacteria</taxon>
        <taxon>Pseudomonadati</taxon>
        <taxon>Pseudomonadota</taxon>
        <taxon>Gammaproteobacteria</taxon>
        <taxon>Oceanospirillales</taxon>
        <taxon>Halomonadaceae</taxon>
        <taxon>Salinicola</taxon>
    </lineage>
</organism>
<keyword evidence="1" id="KW-1133">Transmembrane helix</keyword>
<feature type="transmembrane region" description="Helical" evidence="1">
    <location>
        <begin position="52"/>
        <end position="69"/>
    </location>
</feature>
<dbReference type="EMBL" id="CP159578">
    <property type="protein sequence ID" value="XCJ80057.1"/>
    <property type="molecule type" value="Genomic_DNA"/>
</dbReference>
<evidence type="ECO:0000313" key="2">
    <source>
        <dbReference type="EMBL" id="XCJ80057.1"/>
    </source>
</evidence>
<evidence type="ECO:0000256" key="1">
    <source>
        <dbReference type="SAM" id="Phobius"/>
    </source>
</evidence>
<dbReference type="AlphaFoldDB" id="A0AB74UFY7"/>
<proteinExistence type="predicted"/>
<sequence>MTFLKRHPLLMGLLGLVASFVLAGIISSIGVRLFGGFQAYREALDDYRPVMLLWRALLYGAVACFWIRYGRPRLLRSVADDKDGGAQARLLLRKLERMVLIVLGLIETYNLITWWGG</sequence>
<reference evidence="2" key="1">
    <citation type="submission" date="2024-06" db="EMBL/GenBank/DDBJ databases">
        <title>Complete genome of Salinicola endophyticus HNIBRBA4755.</title>
        <authorList>
            <person name="Shin S.Y."/>
            <person name="Kang H."/>
            <person name="Song J."/>
        </authorList>
    </citation>
    <scope>NUCLEOTIDE SEQUENCE</scope>
    <source>
        <strain evidence="2">HNIBRBA4755</strain>
    </source>
</reference>
<name>A0AB74UFY7_9GAMM</name>
<accession>A0AB74UFY7</accession>
<keyword evidence="1" id="KW-0812">Transmembrane</keyword>